<evidence type="ECO:0000256" key="2">
    <source>
        <dbReference type="ARBA" id="ARBA00022741"/>
    </source>
</evidence>
<dbReference type="PANTHER" id="PTHR47959">
    <property type="entry name" value="ATP-DEPENDENT RNA HELICASE RHLE-RELATED"/>
    <property type="match status" value="1"/>
</dbReference>
<dbReference type="GO" id="GO:0003723">
    <property type="term" value="F:RNA binding"/>
    <property type="evidence" value="ECO:0007669"/>
    <property type="project" value="UniProtKB-KW"/>
</dbReference>
<dbReference type="STRING" id="436010.A0A165XKR3"/>
<keyword evidence="5" id="KW-0067">ATP-binding</keyword>
<keyword evidence="2" id="KW-0547">Nucleotide-binding</keyword>
<evidence type="ECO:0000256" key="6">
    <source>
        <dbReference type="ARBA" id="ARBA00022884"/>
    </source>
</evidence>
<dbReference type="Proteomes" id="UP000076532">
    <property type="component" value="Unassembled WGS sequence"/>
</dbReference>
<gene>
    <name evidence="9" type="ORF">FIBSPDRAFT_938905</name>
</gene>
<sequence length="155" mass="17260">MPKIVWTEDNIRELVSKHFGKRACWFQIRVALALHAGNDVVGKAPTGMGKTLSFFIALLMALAENPESNARIIIVTPLNLLGKQNVEMLEAADLKAMAISAENDDDSTFEGILADRVIVVNPEILMDSNGRFTKLWKKAEFTRSILHFVLDEAHL</sequence>
<dbReference type="InterPro" id="IPR011545">
    <property type="entry name" value="DEAD/DEAH_box_helicase_dom"/>
</dbReference>
<comment type="catalytic activity">
    <reaction evidence="7">
        <text>ATP + H2O = ADP + phosphate + H(+)</text>
        <dbReference type="Rhea" id="RHEA:13065"/>
        <dbReference type="ChEBI" id="CHEBI:15377"/>
        <dbReference type="ChEBI" id="CHEBI:15378"/>
        <dbReference type="ChEBI" id="CHEBI:30616"/>
        <dbReference type="ChEBI" id="CHEBI:43474"/>
        <dbReference type="ChEBI" id="CHEBI:456216"/>
        <dbReference type="EC" id="3.6.4.13"/>
    </reaction>
</comment>
<keyword evidence="10" id="KW-1185">Reference proteome</keyword>
<evidence type="ECO:0000256" key="3">
    <source>
        <dbReference type="ARBA" id="ARBA00022801"/>
    </source>
</evidence>
<dbReference type="EMBL" id="KV417717">
    <property type="protein sequence ID" value="KZP08641.1"/>
    <property type="molecule type" value="Genomic_DNA"/>
</dbReference>
<name>A0A165XKR3_9AGAM</name>
<evidence type="ECO:0000256" key="1">
    <source>
        <dbReference type="ARBA" id="ARBA00012552"/>
    </source>
</evidence>
<dbReference type="GO" id="GO:0003724">
    <property type="term" value="F:RNA helicase activity"/>
    <property type="evidence" value="ECO:0007669"/>
    <property type="project" value="UniProtKB-EC"/>
</dbReference>
<proteinExistence type="predicted"/>
<dbReference type="SUPFAM" id="SSF52540">
    <property type="entry name" value="P-loop containing nucleoside triphosphate hydrolases"/>
    <property type="match status" value="1"/>
</dbReference>
<dbReference type="GO" id="GO:0016787">
    <property type="term" value="F:hydrolase activity"/>
    <property type="evidence" value="ECO:0007669"/>
    <property type="project" value="UniProtKB-KW"/>
</dbReference>
<evidence type="ECO:0000256" key="5">
    <source>
        <dbReference type="ARBA" id="ARBA00022840"/>
    </source>
</evidence>
<keyword evidence="3 9" id="KW-0378">Hydrolase</keyword>
<dbReference type="PROSITE" id="PS51192">
    <property type="entry name" value="HELICASE_ATP_BIND_1"/>
    <property type="match status" value="1"/>
</dbReference>
<dbReference type="InterPro" id="IPR014001">
    <property type="entry name" value="Helicase_ATP-bd"/>
</dbReference>
<evidence type="ECO:0000259" key="8">
    <source>
        <dbReference type="PROSITE" id="PS51192"/>
    </source>
</evidence>
<dbReference type="InterPro" id="IPR027417">
    <property type="entry name" value="P-loop_NTPase"/>
</dbReference>
<reference evidence="9 10" key="1">
    <citation type="journal article" date="2016" name="Mol. Biol. Evol.">
        <title>Comparative Genomics of Early-Diverging Mushroom-Forming Fungi Provides Insights into the Origins of Lignocellulose Decay Capabilities.</title>
        <authorList>
            <person name="Nagy L.G."/>
            <person name="Riley R."/>
            <person name="Tritt A."/>
            <person name="Adam C."/>
            <person name="Daum C."/>
            <person name="Floudas D."/>
            <person name="Sun H."/>
            <person name="Yadav J.S."/>
            <person name="Pangilinan J."/>
            <person name="Larsson K.H."/>
            <person name="Matsuura K."/>
            <person name="Barry K."/>
            <person name="Labutti K."/>
            <person name="Kuo R."/>
            <person name="Ohm R.A."/>
            <person name="Bhattacharya S.S."/>
            <person name="Shirouzu T."/>
            <person name="Yoshinaga Y."/>
            <person name="Martin F.M."/>
            <person name="Grigoriev I.V."/>
            <person name="Hibbett D.S."/>
        </authorList>
    </citation>
    <scope>NUCLEOTIDE SEQUENCE [LARGE SCALE GENOMIC DNA]</scope>
    <source>
        <strain evidence="9 10">CBS 109695</strain>
    </source>
</reference>
<dbReference type="OrthoDB" id="10261556at2759"/>
<evidence type="ECO:0000313" key="10">
    <source>
        <dbReference type="Proteomes" id="UP000076532"/>
    </source>
</evidence>
<keyword evidence="6" id="KW-0694">RNA-binding</keyword>
<protein>
    <recommendedName>
        <fullName evidence="1">RNA helicase</fullName>
        <ecNumber evidence="1">3.6.4.13</ecNumber>
    </recommendedName>
</protein>
<evidence type="ECO:0000313" key="9">
    <source>
        <dbReference type="EMBL" id="KZP08641.1"/>
    </source>
</evidence>
<organism evidence="9 10">
    <name type="scientific">Athelia psychrophila</name>
    <dbReference type="NCBI Taxonomy" id="1759441"/>
    <lineage>
        <taxon>Eukaryota</taxon>
        <taxon>Fungi</taxon>
        <taxon>Dikarya</taxon>
        <taxon>Basidiomycota</taxon>
        <taxon>Agaricomycotina</taxon>
        <taxon>Agaricomycetes</taxon>
        <taxon>Agaricomycetidae</taxon>
        <taxon>Atheliales</taxon>
        <taxon>Atheliaceae</taxon>
        <taxon>Athelia</taxon>
    </lineage>
</organism>
<dbReference type="GO" id="GO:0005524">
    <property type="term" value="F:ATP binding"/>
    <property type="evidence" value="ECO:0007669"/>
    <property type="project" value="UniProtKB-KW"/>
</dbReference>
<keyword evidence="4" id="KW-0347">Helicase</keyword>
<dbReference type="GO" id="GO:0005829">
    <property type="term" value="C:cytosol"/>
    <property type="evidence" value="ECO:0007669"/>
    <property type="project" value="TreeGrafter"/>
</dbReference>
<dbReference type="InterPro" id="IPR050079">
    <property type="entry name" value="DEAD_box_RNA_helicase"/>
</dbReference>
<feature type="domain" description="Helicase ATP-binding" evidence="8">
    <location>
        <begin position="31"/>
        <end position="155"/>
    </location>
</feature>
<dbReference type="PANTHER" id="PTHR47959:SF1">
    <property type="entry name" value="ATP-DEPENDENT RNA HELICASE DBPA"/>
    <property type="match status" value="1"/>
</dbReference>
<dbReference type="Gene3D" id="3.40.50.300">
    <property type="entry name" value="P-loop containing nucleotide triphosphate hydrolases"/>
    <property type="match status" value="1"/>
</dbReference>
<dbReference type="AlphaFoldDB" id="A0A165XKR3"/>
<evidence type="ECO:0000256" key="7">
    <source>
        <dbReference type="ARBA" id="ARBA00047984"/>
    </source>
</evidence>
<accession>A0A165XKR3</accession>
<dbReference type="EC" id="3.6.4.13" evidence="1"/>
<dbReference type="Pfam" id="PF00270">
    <property type="entry name" value="DEAD"/>
    <property type="match status" value="1"/>
</dbReference>
<evidence type="ECO:0000256" key="4">
    <source>
        <dbReference type="ARBA" id="ARBA00022806"/>
    </source>
</evidence>